<dbReference type="AlphaFoldDB" id="A0A832G2H8"/>
<gene>
    <name evidence="1" type="ORF">ENS56_08385</name>
</gene>
<accession>A0A832G2H8</accession>
<name>A0A832G2H8_9BACT</name>
<protein>
    <submittedName>
        <fullName evidence="1">Uncharacterized protein</fullName>
    </submittedName>
</protein>
<evidence type="ECO:0000313" key="1">
    <source>
        <dbReference type="EMBL" id="HGT48038.1"/>
    </source>
</evidence>
<organism evidence="1">
    <name type="scientific">Ignavibacterium album</name>
    <dbReference type="NCBI Taxonomy" id="591197"/>
    <lineage>
        <taxon>Bacteria</taxon>
        <taxon>Pseudomonadati</taxon>
        <taxon>Ignavibacteriota</taxon>
        <taxon>Ignavibacteria</taxon>
        <taxon>Ignavibacteriales</taxon>
        <taxon>Ignavibacteriaceae</taxon>
        <taxon>Ignavibacterium</taxon>
    </lineage>
</organism>
<comment type="caution">
    <text evidence="1">The sequence shown here is derived from an EMBL/GenBank/DDBJ whole genome shotgun (WGS) entry which is preliminary data.</text>
</comment>
<reference evidence="1" key="1">
    <citation type="journal article" date="2020" name="mSystems">
        <title>Genome- and Community-Level Interaction Insights into Carbon Utilization and Element Cycling Functions of Hydrothermarchaeota in Hydrothermal Sediment.</title>
        <authorList>
            <person name="Zhou Z."/>
            <person name="Liu Y."/>
            <person name="Xu W."/>
            <person name="Pan J."/>
            <person name="Luo Z.H."/>
            <person name="Li M."/>
        </authorList>
    </citation>
    <scope>NUCLEOTIDE SEQUENCE [LARGE SCALE GENOMIC DNA]</scope>
    <source>
        <strain evidence="1">SpSt-500</strain>
    </source>
</reference>
<dbReference type="EMBL" id="DSVI01000010">
    <property type="protein sequence ID" value="HGT48038.1"/>
    <property type="molecule type" value="Genomic_DNA"/>
</dbReference>
<proteinExistence type="predicted"/>
<sequence>MGNRLRITTEEGEYCFLSAFQSEKYKDVEVKVEKVYEILLGETKYFAVKRKTETGELKIEEIKTNYGEEPKFPADADGWEWQKSDVWGNDPIEKLGTKSGVYWEKKWFRGSDNSNQPLADGIIRLIGRYWEEDKEDDFKIKLKTNTNFGIELKIVRPAKLLSDGQSDNYSKARDVFDKEYSIDSLCIVYGGKYGIPPQMLKGQMYTESAIKDFGGNIGNGFAPSYRYEPYTTQFDKEVLKEILDANVNPFIVTNTSMGKPGAAPVPTPLEHRHVLYTHYFQYPGKTVWDIVKENSSLEDVNNESSLYGFQYKGTPPDELKKGQLKSNSYSIVNNTYQDFLKGPKDNDGKRMGGYEKAIKLKYKLDLNFELPLPQQIEANELARVATIDFLKNKFNGGLTNHIAQTRIASSYGLLQVLYTTAYKEHNYPTTYNDRPENLNEVRIGMNYAVEHLKKLFNNWNEFSLETDNSWSSNYSGQLNKKYAIFPKPTAGFEQAIGVMHYKWNPGEQKNGNATYHKKVLNNSKRFLPRSN</sequence>